<evidence type="ECO:0000313" key="3">
    <source>
        <dbReference type="Proteomes" id="UP000299102"/>
    </source>
</evidence>
<accession>A0A4C1VTZ2</accession>
<gene>
    <name evidence="2" type="ORF">EVAR_25798_1</name>
</gene>
<proteinExistence type="predicted"/>
<feature type="region of interest" description="Disordered" evidence="1">
    <location>
        <begin position="1"/>
        <end position="22"/>
    </location>
</feature>
<dbReference type="AlphaFoldDB" id="A0A4C1VTZ2"/>
<reference evidence="2 3" key="1">
    <citation type="journal article" date="2019" name="Commun. Biol.">
        <title>The bagworm genome reveals a unique fibroin gene that provides high tensile strength.</title>
        <authorList>
            <person name="Kono N."/>
            <person name="Nakamura H."/>
            <person name="Ohtoshi R."/>
            <person name="Tomita M."/>
            <person name="Numata K."/>
            <person name="Arakawa K."/>
        </authorList>
    </citation>
    <scope>NUCLEOTIDE SEQUENCE [LARGE SCALE GENOMIC DNA]</scope>
</reference>
<dbReference type="Proteomes" id="UP000299102">
    <property type="component" value="Unassembled WGS sequence"/>
</dbReference>
<evidence type="ECO:0000313" key="2">
    <source>
        <dbReference type="EMBL" id="GBP42173.1"/>
    </source>
</evidence>
<dbReference type="OrthoDB" id="10026072at2759"/>
<sequence>MSERRSKKATAEVESPVAGTLTSVGEVTMGNVKDNDEYDDDSLLSGSNVDMIKGLHAAIRNINAIVTSSTSKLNKADISSIAAFGQDIFAIVATLQVNLFEFEVQVARVHREINYILVEAPTVGAGPVMARADTYAAKLKLPK</sequence>
<organism evidence="2 3">
    <name type="scientific">Eumeta variegata</name>
    <name type="common">Bagworm moth</name>
    <name type="synonym">Eumeta japonica</name>
    <dbReference type="NCBI Taxonomy" id="151549"/>
    <lineage>
        <taxon>Eukaryota</taxon>
        <taxon>Metazoa</taxon>
        <taxon>Ecdysozoa</taxon>
        <taxon>Arthropoda</taxon>
        <taxon>Hexapoda</taxon>
        <taxon>Insecta</taxon>
        <taxon>Pterygota</taxon>
        <taxon>Neoptera</taxon>
        <taxon>Endopterygota</taxon>
        <taxon>Lepidoptera</taxon>
        <taxon>Glossata</taxon>
        <taxon>Ditrysia</taxon>
        <taxon>Tineoidea</taxon>
        <taxon>Psychidae</taxon>
        <taxon>Oiketicinae</taxon>
        <taxon>Eumeta</taxon>
    </lineage>
</organism>
<protein>
    <submittedName>
        <fullName evidence="2">Uncharacterized protein</fullName>
    </submittedName>
</protein>
<evidence type="ECO:0000256" key="1">
    <source>
        <dbReference type="SAM" id="MobiDB-lite"/>
    </source>
</evidence>
<name>A0A4C1VTZ2_EUMVA</name>
<keyword evidence="3" id="KW-1185">Reference proteome</keyword>
<comment type="caution">
    <text evidence="2">The sequence shown here is derived from an EMBL/GenBank/DDBJ whole genome shotgun (WGS) entry which is preliminary data.</text>
</comment>
<dbReference type="EMBL" id="BGZK01000413">
    <property type="protein sequence ID" value="GBP42173.1"/>
    <property type="molecule type" value="Genomic_DNA"/>
</dbReference>